<dbReference type="Pfam" id="PF07596">
    <property type="entry name" value="SBP_bac_10"/>
    <property type="match status" value="1"/>
</dbReference>
<dbReference type="Pfam" id="PF07963">
    <property type="entry name" value="N_methyl"/>
    <property type="match status" value="1"/>
</dbReference>
<dbReference type="SUPFAM" id="SSF54523">
    <property type="entry name" value="Pili subunits"/>
    <property type="match status" value="1"/>
</dbReference>
<organism evidence="3 4">
    <name type="scientific">Pirellulimonas nuda</name>
    <dbReference type="NCBI Taxonomy" id="2528009"/>
    <lineage>
        <taxon>Bacteria</taxon>
        <taxon>Pseudomonadati</taxon>
        <taxon>Planctomycetota</taxon>
        <taxon>Planctomycetia</taxon>
        <taxon>Pirellulales</taxon>
        <taxon>Lacipirellulaceae</taxon>
        <taxon>Pirellulimonas</taxon>
    </lineage>
</organism>
<dbReference type="InterPro" id="IPR027558">
    <property type="entry name" value="Pre_pil_HX9DG_C"/>
</dbReference>
<accession>A0A518DCL0</accession>
<keyword evidence="4" id="KW-1185">Reference proteome</keyword>
<proteinExistence type="predicted"/>
<feature type="domain" description="DUF1559" evidence="2">
    <location>
        <begin position="44"/>
        <end position="334"/>
    </location>
</feature>
<protein>
    <recommendedName>
        <fullName evidence="2">DUF1559 domain-containing protein</fullName>
    </recommendedName>
</protein>
<reference evidence="3 4" key="1">
    <citation type="submission" date="2019-02" db="EMBL/GenBank/DDBJ databases">
        <title>Deep-cultivation of Planctomycetes and their phenomic and genomic characterization uncovers novel biology.</title>
        <authorList>
            <person name="Wiegand S."/>
            <person name="Jogler M."/>
            <person name="Boedeker C."/>
            <person name="Pinto D."/>
            <person name="Vollmers J."/>
            <person name="Rivas-Marin E."/>
            <person name="Kohn T."/>
            <person name="Peeters S.H."/>
            <person name="Heuer A."/>
            <person name="Rast P."/>
            <person name="Oberbeckmann S."/>
            <person name="Bunk B."/>
            <person name="Jeske O."/>
            <person name="Meyerdierks A."/>
            <person name="Storesund J.E."/>
            <person name="Kallscheuer N."/>
            <person name="Luecker S."/>
            <person name="Lage O.M."/>
            <person name="Pohl T."/>
            <person name="Merkel B.J."/>
            <person name="Hornburger P."/>
            <person name="Mueller R.-W."/>
            <person name="Bruemmer F."/>
            <person name="Labrenz M."/>
            <person name="Spormann A.M."/>
            <person name="Op den Camp H."/>
            <person name="Overmann J."/>
            <person name="Amann R."/>
            <person name="Jetten M.S.M."/>
            <person name="Mascher T."/>
            <person name="Medema M.H."/>
            <person name="Devos D.P."/>
            <person name="Kaster A.-K."/>
            <person name="Ovreas L."/>
            <person name="Rohde M."/>
            <person name="Galperin M.Y."/>
            <person name="Jogler C."/>
        </authorList>
    </citation>
    <scope>NUCLEOTIDE SEQUENCE [LARGE SCALE GENOMIC DNA]</scope>
    <source>
        <strain evidence="3 4">Pla175</strain>
    </source>
</reference>
<dbReference type="PANTHER" id="PTHR30093:SF2">
    <property type="entry name" value="TYPE II SECRETION SYSTEM PROTEIN H"/>
    <property type="match status" value="1"/>
</dbReference>
<dbReference type="Proteomes" id="UP000317429">
    <property type="component" value="Chromosome"/>
</dbReference>
<keyword evidence="1" id="KW-0812">Transmembrane</keyword>
<evidence type="ECO:0000259" key="2">
    <source>
        <dbReference type="Pfam" id="PF07596"/>
    </source>
</evidence>
<feature type="transmembrane region" description="Helical" evidence="1">
    <location>
        <begin position="20"/>
        <end position="43"/>
    </location>
</feature>
<evidence type="ECO:0000313" key="4">
    <source>
        <dbReference type="Proteomes" id="UP000317429"/>
    </source>
</evidence>
<keyword evidence="1" id="KW-0472">Membrane</keyword>
<dbReference type="AlphaFoldDB" id="A0A518DCL0"/>
<keyword evidence="1" id="KW-1133">Transmembrane helix</keyword>
<gene>
    <name evidence="3" type="ORF">Pla175_26080</name>
</gene>
<dbReference type="InterPro" id="IPR045584">
    <property type="entry name" value="Pilin-like"/>
</dbReference>
<dbReference type="NCBIfam" id="TIGR04294">
    <property type="entry name" value="pre_pil_HX9DG"/>
    <property type="match status" value="1"/>
</dbReference>
<dbReference type="KEGG" id="pnd:Pla175_26080"/>
<evidence type="ECO:0000313" key="3">
    <source>
        <dbReference type="EMBL" id="QDU89221.1"/>
    </source>
</evidence>
<dbReference type="RefSeq" id="WP_145285313.1">
    <property type="nucleotide sequence ID" value="NZ_CP036291.1"/>
</dbReference>
<name>A0A518DCL0_9BACT</name>
<dbReference type="NCBIfam" id="TIGR02532">
    <property type="entry name" value="IV_pilin_GFxxxE"/>
    <property type="match status" value="1"/>
</dbReference>
<dbReference type="InterPro" id="IPR012902">
    <property type="entry name" value="N_methyl_site"/>
</dbReference>
<dbReference type="PANTHER" id="PTHR30093">
    <property type="entry name" value="GENERAL SECRETION PATHWAY PROTEIN G"/>
    <property type="match status" value="1"/>
</dbReference>
<dbReference type="OrthoDB" id="257792at2"/>
<sequence>MIESTTTEPQRRDARPRQAFTLVELLVVIAIIGILVSLLLPAVQAAREAARRSQCKSNVKQLALAVINYEAARSRLPPAGSFGPKPAAKNAQVNLISGLNHSWIVFVLEYMEERALFAQFDTQKVNVALTPGSPAAAQPASLICPSDGASSRRYEHRLIKAPGGGPSLFGKGNYAAFTSVYHADRVGFPGAIPLFAQQLREVSDGTSSTMLLSEVRTRPNEKDVRGAWALPWAGASTLAFDMHSVNGLAVDAFEPRSDWITDRLARTPNGTIYDAIDRCDLPEEALFEGLPCSGDGREGSLGFQSAAPRSAHPGGVNVAYLDGHVDFAGDDIDALAMTYLVYVRDGQITNRP</sequence>
<evidence type="ECO:0000256" key="1">
    <source>
        <dbReference type="SAM" id="Phobius"/>
    </source>
</evidence>
<dbReference type="EMBL" id="CP036291">
    <property type="protein sequence ID" value="QDU89221.1"/>
    <property type="molecule type" value="Genomic_DNA"/>
</dbReference>
<dbReference type="Gene3D" id="3.30.700.10">
    <property type="entry name" value="Glycoprotein, Type 4 Pilin"/>
    <property type="match status" value="1"/>
</dbReference>
<dbReference type="InterPro" id="IPR011453">
    <property type="entry name" value="DUF1559"/>
</dbReference>